<organism evidence="1 2">
    <name type="scientific">Thalassotalea castellviae</name>
    <dbReference type="NCBI Taxonomy" id="3075612"/>
    <lineage>
        <taxon>Bacteria</taxon>
        <taxon>Pseudomonadati</taxon>
        <taxon>Pseudomonadota</taxon>
        <taxon>Gammaproteobacteria</taxon>
        <taxon>Alteromonadales</taxon>
        <taxon>Colwelliaceae</taxon>
        <taxon>Thalassotalea</taxon>
    </lineage>
</organism>
<accession>A0ABU3A562</accession>
<name>A0ABU3A562_9GAMM</name>
<evidence type="ECO:0008006" key="3">
    <source>
        <dbReference type="Google" id="ProtNLM"/>
    </source>
</evidence>
<comment type="caution">
    <text evidence="1">The sequence shown here is derived from an EMBL/GenBank/DDBJ whole genome shotgun (WGS) entry which is preliminary data.</text>
</comment>
<dbReference type="Proteomes" id="UP001266357">
    <property type="component" value="Unassembled WGS sequence"/>
</dbReference>
<keyword evidence="2" id="KW-1185">Reference proteome</keyword>
<gene>
    <name evidence="1" type="ORF">RM573_15660</name>
</gene>
<sequence>MSSVTPNNYFHLRLLYQGLTTDLCIEPSNSFGLLFPSRLEGAIIKLGSITNLKAKGFITEETIKHTGLEYKRYAISDLGKKVFEEYKNDCSK</sequence>
<reference evidence="1 2" key="1">
    <citation type="submission" date="2023-09" db="EMBL/GenBank/DDBJ databases">
        <authorList>
            <person name="Rey-Velasco X."/>
        </authorList>
    </citation>
    <scope>NUCLEOTIDE SEQUENCE [LARGE SCALE GENOMIC DNA]</scope>
    <source>
        <strain evidence="1 2">W431</strain>
    </source>
</reference>
<proteinExistence type="predicted"/>
<protein>
    <recommendedName>
        <fullName evidence="3">Transcriptional regulator</fullName>
    </recommendedName>
</protein>
<dbReference type="RefSeq" id="WP_311584135.1">
    <property type="nucleotide sequence ID" value="NZ_JAVRIF010000010.1"/>
</dbReference>
<evidence type="ECO:0000313" key="2">
    <source>
        <dbReference type="Proteomes" id="UP001266357"/>
    </source>
</evidence>
<evidence type="ECO:0000313" key="1">
    <source>
        <dbReference type="EMBL" id="MDT0605040.1"/>
    </source>
</evidence>
<dbReference type="EMBL" id="JAVRIF010000010">
    <property type="protein sequence ID" value="MDT0605040.1"/>
    <property type="molecule type" value="Genomic_DNA"/>
</dbReference>